<dbReference type="FunFam" id="3.40.50.300:FF:000668">
    <property type="entry name" value="Chromosomal replication initiator protein DnaA"/>
    <property type="match status" value="1"/>
</dbReference>
<feature type="binding site" evidence="8">
    <location>
        <position position="162"/>
    </location>
    <ligand>
        <name>ATP</name>
        <dbReference type="ChEBI" id="CHEBI:30616"/>
    </ligand>
</feature>
<feature type="region of interest" description="Domain I, interacts with DnaA modulators" evidence="8">
    <location>
        <begin position="1"/>
        <end position="81"/>
    </location>
</feature>
<dbReference type="SMART" id="SM00382">
    <property type="entry name" value="AAA"/>
    <property type="match status" value="1"/>
</dbReference>
<dbReference type="HAMAP" id="MF_00377">
    <property type="entry name" value="DnaA_bact"/>
    <property type="match status" value="1"/>
</dbReference>
<dbReference type="GO" id="GO:0008289">
    <property type="term" value="F:lipid binding"/>
    <property type="evidence" value="ECO:0007669"/>
    <property type="project" value="UniProtKB-KW"/>
</dbReference>
<comment type="subunit">
    <text evidence="8">Oligomerizes as a right-handed, spiral filament on DNA at oriC.</text>
</comment>
<dbReference type="STRING" id="1798543.A2898_05325"/>
<feature type="binding site" evidence="8">
    <location>
        <position position="165"/>
    </location>
    <ligand>
        <name>ATP</name>
        <dbReference type="ChEBI" id="CHEBI:30616"/>
    </ligand>
</feature>
<comment type="similarity">
    <text evidence="1 8 11">Belongs to the DnaA family.</text>
</comment>
<dbReference type="Pfam" id="PF08299">
    <property type="entry name" value="Bac_DnaA_C"/>
    <property type="match status" value="1"/>
</dbReference>
<dbReference type="GO" id="GO:0005524">
    <property type="term" value="F:ATP binding"/>
    <property type="evidence" value="ECO:0007669"/>
    <property type="project" value="UniProtKB-UniRule"/>
</dbReference>
<dbReference type="PANTHER" id="PTHR30050">
    <property type="entry name" value="CHROMOSOMAL REPLICATION INITIATOR PROTEIN DNAA"/>
    <property type="match status" value="1"/>
</dbReference>
<dbReference type="Proteomes" id="UP000179164">
    <property type="component" value="Unassembled WGS sequence"/>
</dbReference>
<organism evidence="14 15">
    <name type="scientific">Candidatus Kerfeldbacteria bacterium RIFCSPLOWO2_01_FULL_48_11</name>
    <dbReference type="NCBI Taxonomy" id="1798543"/>
    <lineage>
        <taxon>Bacteria</taxon>
        <taxon>Candidatus Kerfeldiibacteriota</taxon>
    </lineage>
</organism>
<keyword evidence="2 8" id="KW-0963">Cytoplasm</keyword>
<keyword evidence="7 8" id="KW-0238">DNA-binding</keyword>
<dbReference type="GO" id="GO:0005737">
    <property type="term" value="C:cytoplasm"/>
    <property type="evidence" value="ECO:0007669"/>
    <property type="project" value="UniProtKB-SubCell"/>
</dbReference>
<dbReference type="PRINTS" id="PR00051">
    <property type="entry name" value="DNAA"/>
</dbReference>
<dbReference type="GO" id="GO:0005886">
    <property type="term" value="C:plasma membrane"/>
    <property type="evidence" value="ECO:0007669"/>
    <property type="project" value="TreeGrafter"/>
</dbReference>
<protein>
    <recommendedName>
        <fullName evidence="8 9">Chromosomal replication initiator protein DnaA</fullName>
    </recommendedName>
</protein>
<keyword evidence="4 8" id="KW-0547">Nucleotide-binding</keyword>
<comment type="function">
    <text evidence="8 10">Plays an essential role in the initiation and regulation of chromosomal replication. ATP-DnaA binds to the origin of replication (oriC) to initiate formation of the DNA replication initiation complex once per cell cycle. Binds the DnaA box (a 9 base pair repeat at the origin) and separates the double-stranded (ds)DNA. Forms a right-handed helical filament on oriC DNA; dsDNA binds to the exterior of the filament while single-stranded (ss)DNA is stabiized in the filament's interior. The ATP-DnaA-oriC complex binds and stabilizes one strand of the AT-rich DNA unwinding element (DUE), permitting loading of DNA polymerase. After initiation quickly degrades to an ADP-DnaA complex that is not apt for DNA replication. Binds acidic phospholipids.</text>
</comment>
<dbReference type="InterPro" id="IPR001957">
    <property type="entry name" value="Chromosome_initiator_DnaA"/>
</dbReference>
<evidence type="ECO:0000313" key="14">
    <source>
        <dbReference type="EMBL" id="OGY82426.1"/>
    </source>
</evidence>
<dbReference type="NCBIfam" id="TIGR00362">
    <property type="entry name" value="DnaA"/>
    <property type="match status" value="1"/>
</dbReference>
<comment type="caution">
    <text evidence="8">Lacks conserved residue(s) required for the propagation of feature annotation.</text>
</comment>
<dbReference type="InterPro" id="IPR038454">
    <property type="entry name" value="DnaA_N_sf"/>
</dbReference>
<proteinExistence type="inferred from homology"/>
<dbReference type="InterPro" id="IPR020591">
    <property type="entry name" value="Chromosome_initiator_DnaA-like"/>
</dbReference>
<dbReference type="Gene3D" id="3.40.50.300">
    <property type="entry name" value="P-loop containing nucleotide triphosphate hydrolases"/>
    <property type="match status" value="1"/>
</dbReference>
<dbReference type="Pfam" id="PF00308">
    <property type="entry name" value="Bac_DnaA"/>
    <property type="match status" value="1"/>
</dbReference>
<evidence type="ECO:0000256" key="4">
    <source>
        <dbReference type="ARBA" id="ARBA00022741"/>
    </source>
</evidence>
<feature type="domain" description="Chromosomal replication initiator DnaA C-terminal" evidence="13">
    <location>
        <begin position="364"/>
        <end position="433"/>
    </location>
</feature>
<evidence type="ECO:0000256" key="9">
    <source>
        <dbReference type="NCBIfam" id="TIGR00362"/>
    </source>
</evidence>
<dbReference type="GO" id="GO:0006275">
    <property type="term" value="P:regulation of DNA replication"/>
    <property type="evidence" value="ECO:0007669"/>
    <property type="project" value="UniProtKB-UniRule"/>
</dbReference>
<evidence type="ECO:0000256" key="8">
    <source>
        <dbReference type="HAMAP-Rule" id="MF_00377"/>
    </source>
</evidence>
<evidence type="ECO:0000256" key="5">
    <source>
        <dbReference type="ARBA" id="ARBA00022840"/>
    </source>
</evidence>
<dbReference type="SMART" id="SM00760">
    <property type="entry name" value="Bac_DnaA_C"/>
    <property type="match status" value="1"/>
</dbReference>
<dbReference type="GO" id="GO:0003688">
    <property type="term" value="F:DNA replication origin binding"/>
    <property type="evidence" value="ECO:0007669"/>
    <property type="project" value="UniProtKB-UniRule"/>
</dbReference>
<dbReference type="EMBL" id="MHKE01000020">
    <property type="protein sequence ID" value="OGY82426.1"/>
    <property type="molecule type" value="Genomic_DNA"/>
</dbReference>
<reference evidence="14 15" key="1">
    <citation type="journal article" date="2016" name="Nat. Commun.">
        <title>Thousands of microbial genomes shed light on interconnected biogeochemical processes in an aquifer system.</title>
        <authorList>
            <person name="Anantharaman K."/>
            <person name="Brown C.T."/>
            <person name="Hug L.A."/>
            <person name="Sharon I."/>
            <person name="Castelle C.J."/>
            <person name="Probst A.J."/>
            <person name="Thomas B.C."/>
            <person name="Singh A."/>
            <person name="Wilkins M.J."/>
            <person name="Karaoz U."/>
            <person name="Brodie E.L."/>
            <person name="Williams K.H."/>
            <person name="Hubbard S.S."/>
            <person name="Banfield J.F."/>
        </authorList>
    </citation>
    <scope>NUCLEOTIDE SEQUENCE [LARGE SCALE GENOMIC DNA]</scope>
</reference>
<evidence type="ECO:0000256" key="10">
    <source>
        <dbReference type="RuleBase" id="RU000577"/>
    </source>
</evidence>
<dbReference type="GO" id="GO:0006270">
    <property type="term" value="P:DNA replication initiation"/>
    <property type="evidence" value="ECO:0007669"/>
    <property type="project" value="UniProtKB-UniRule"/>
</dbReference>
<keyword evidence="6 8" id="KW-0446">Lipid-binding</keyword>
<dbReference type="Gene3D" id="1.10.1750.10">
    <property type="match status" value="1"/>
</dbReference>
<feature type="binding site" evidence="8">
    <location>
        <position position="164"/>
    </location>
    <ligand>
        <name>ATP</name>
        <dbReference type="ChEBI" id="CHEBI:30616"/>
    </ligand>
</feature>
<evidence type="ECO:0000259" key="12">
    <source>
        <dbReference type="SMART" id="SM00382"/>
    </source>
</evidence>
<dbReference type="InterPro" id="IPR027417">
    <property type="entry name" value="P-loop_NTPase"/>
</dbReference>
<feature type="region of interest" description="Domain IV, binds dsDNA" evidence="8">
    <location>
        <begin position="335"/>
        <end position="459"/>
    </location>
</feature>
<dbReference type="InterPro" id="IPR010921">
    <property type="entry name" value="Trp_repressor/repl_initiator"/>
</dbReference>
<dbReference type="InterPro" id="IPR013159">
    <property type="entry name" value="DnaA_C"/>
</dbReference>
<dbReference type="InterPro" id="IPR003593">
    <property type="entry name" value="AAA+_ATPase"/>
</dbReference>
<comment type="caution">
    <text evidence="14">The sequence shown here is derived from an EMBL/GenBank/DDBJ whole genome shotgun (WGS) entry which is preliminary data.</text>
</comment>
<keyword evidence="5 8" id="KW-0067">ATP-binding</keyword>
<dbReference type="CDD" id="cd00009">
    <property type="entry name" value="AAA"/>
    <property type="match status" value="1"/>
</dbReference>
<dbReference type="InterPro" id="IPR013317">
    <property type="entry name" value="DnaA_dom"/>
</dbReference>
<dbReference type="CDD" id="cd06571">
    <property type="entry name" value="Bac_DnaA_C"/>
    <property type="match status" value="1"/>
</dbReference>
<dbReference type="InterPro" id="IPR024633">
    <property type="entry name" value="DnaA_N_dom"/>
</dbReference>
<dbReference type="Gene3D" id="3.30.300.180">
    <property type="match status" value="1"/>
</dbReference>
<evidence type="ECO:0000256" key="2">
    <source>
        <dbReference type="ARBA" id="ARBA00022490"/>
    </source>
</evidence>
<feature type="binding site" evidence="8">
    <location>
        <position position="166"/>
    </location>
    <ligand>
        <name>ATP</name>
        <dbReference type="ChEBI" id="CHEBI:30616"/>
    </ligand>
</feature>
<dbReference type="SUPFAM" id="SSF48295">
    <property type="entry name" value="TrpR-like"/>
    <property type="match status" value="1"/>
</dbReference>
<comment type="subcellular location">
    <subcellularLocation>
        <location evidence="8">Cytoplasm</location>
    </subcellularLocation>
</comment>
<dbReference type="SUPFAM" id="SSF52540">
    <property type="entry name" value="P-loop containing nucleoside triphosphate hydrolases"/>
    <property type="match status" value="1"/>
</dbReference>
<evidence type="ECO:0000256" key="6">
    <source>
        <dbReference type="ARBA" id="ARBA00023121"/>
    </source>
</evidence>
<feature type="region of interest" description="Domain III, AAA+ region" evidence="8">
    <location>
        <begin position="118"/>
        <end position="334"/>
    </location>
</feature>
<evidence type="ECO:0000256" key="1">
    <source>
        <dbReference type="ARBA" id="ARBA00006583"/>
    </source>
</evidence>
<accession>A0A1G2B109</accession>
<evidence type="ECO:0000256" key="3">
    <source>
        <dbReference type="ARBA" id="ARBA00022705"/>
    </source>
</evidence>
<dbReference type="Gene3D" id="1.10.8.60">
    <property type="match status" value="1"/>
</dbReference>
<evidence type="ECO:0000256" key="11">
    <source>
        <dbReference type="RuleBase" id="RU004227"/>
    </source>
</evidence>
<evidence type="ECO:0000256" key="7">
    <source>
        <dbReference type="ARBA" id="ARBA00023125"/>
    </source>
</evidence>
<evidence type="ECO:0000259" key="13">
    <source>
        <dbReference type="SMART" id="SM00760"/>
    </source>
</evidence>
<dbReference type="PANTHER" id="PTHR30050:SF2">
    <property type="entry name" value="CHROMOSOMAL REPLICATION INITIATOR PROTEIN DNAA"/>
    <property type="match status" value="1"/>
</dbReference>
<keyword evidence="3 8" id="KW-0235">DNA replication</keyword>
<dbReference type="AlphaFoldDB" id="A0A1G2B109"/>
<dbReference type="Pfam" id="PF11638">
    <property type="entry name" value="DnaA_N"/>
    <property type="match status" value="1"/>
</dbReference>
<comment type="domain">
    <text evidence="8">Domain I is involved in oligomerization and binding regulators, domain II is flexibile and of varying length in different bacteria, domain III forms the AAA+ region, while domain IV binds dsDNA.</text>
</comment>
<sequence>MTNDELWNATLGELELSLSRANFTTWFKNTFIVSREGDKVVIGVPNTFTKTWFENKYHGAILKAMQHITDPPIKAIEYTVSARQAAKVASSVAPGDKVQIHKESTEITPRRVVEVDGSLEPKYTFENFVVGTGNELAHAACKAVTINPGKIYNPLFLYGGSGLGKTHLIQAIGAEFKKKNPGMNVLYVTCEKFTNDFIQAITRGSIDNFKKTYRSVDCLLIDDIQFLAGKEGTQEEFFHTFNALHQSHRQIVLTSDRPPKAIPALENRLVSRFEWGMMADLQQPNLETRIAILDSKCIERSFTLTPDIVQFIATAIQSNVRELEGALNRIAAYQQLNNIPPTLVSVKELLASVTHQQKRNGAITVKQILNTVASFFELSMEDLKGASRKKELVVPRQISMYLLREDAKSSYPTIGQELGGRDHTTAIHAFEKMKDAVEHDEKIRDDINLIRQRLYANRG</sequence>
<evidence type="ECO:0000313" key="15">
    <source>
        <dbReference type="Proteomes" id="UP000179164"/>
    </source>
</evidence>
<feature type="domain" description="AAA+ ATPase" evidence="12">
    <location>
        <begin position="151"/>
        <end position="274"/>
    </location>
</feature>
<name>A0A1G2B109_9BACT</name>
<gene>
    <name evidence="8" type="primary">dnaA</name>
    <name evidence="14" type="ORF">A2898_05325</name>
</gene>